<accession>A0A430KXA7</accession>
<reference evidence="2 3" key="1">
    <citation type="submission" date="2017-06" db="EMBL/GenBank/DDBJ databases">
        <title>Comparative genomic analysis of Ambrosia Fusariam Clade fungi.</title>
        <authorList>
            <person name="Stajich J.E."/>
            <person name="Carrillo J."/>
            <person name="Kijimoto T."/>
            <person name="Eskalen A."/>
            <person name="O'Donnell K."/>
            <person name="Kasson M."/>
        </authorList>
    </citation>
    <scope>NUCLEOTIDE SEQUENCE [LARGE SCALE GENOMIC DNA]</scope>
    <source>
        <strain evidence="2 3">UCR1854</strain>
    </source>
</reference>
<comment type="caution">
    <text evidence="2">The sequence shown here is derived from an EMBL/GenBank/DDBJ whole genome shotgun (WGS) entry which is preliminary data.</text>
</comment>
<protein>
    <submittedName>
        <fullName evidence="2">Uncharacterized protein</fullName>
    </submittedName>
</protein>
<keyword evidence="3" id="KW-1185">Reference proteome</keyword>
<evidence type="ECO:0000256" key="1">
    <source>
        <dbReference type="SAM" id="MobiDB-lite"/>
    </source>
</evidence>
<evidence type="ECO:0000313" key="2">
    <source>
        <dbReference type="EMBL" id="RTE67973.1"/>
    </source>
</evidence>
<evidence type="ECO:0000313" key="3">
    <source>
        <dbReference type="Proteomes" id="UP000287124"/>
    </source>
</evidence>
<feature type="region of interest" description="Disordered" evidence="1">
    <location>
        <begin position="20"/>
        <end position="50"/>
    </location>
</feature>
<dbReference type="EMBL" id="MIKF01001406">
    <property type="protein sequence ID" value="RTE67973.1"/>
    <property type="molecule type" value="Genomic_DNA"/>
</dbReference>
<sequence>MSGDIKAVTLQVQACHLDQPAETGTVTGTPKDDGGNGFIPSSDLGEGKERSSHDDVVCFALRSGCFNKVMRVGPDKFLELLRGAFGCDDLSKVRQHLSPEDEAVLLRK</sequence>
<feature type="non-terminal residue" evidence="2">
    <location>
        <position position="108"/>
    </location>
</feature>
<dbReference type="Proteomes" id="UP000287124">
    <property type="component" value="Unassembled WGS sequence"/>
</dbReference>
<proteinExistence type="predicted"/>
<gene>
    <name evidence="2" type="ORF">BHE90_017650</name>
</gene>
<organism evidence="2 3">
    <name type="scientific">Fusarium euwallaceae</name>
    <dbReference type="NCBI Taxonomy" id="1147111"/>
    <lineage>
        <taxon>Eukaryota</taxon>
        <taxon>Fungi</taxon>
        <taxon>Dikarya</taxon>
        <taxon>Ascomycota</taxon>
        <taxon>Pezizomycotina</taxon>
        <taxon>Sordariomycetes</taxon>
        <taxon>Hypocreomycetidae</taxon>
        <taxon>Hypocreales</taxon>
        <taxon>Nectriaceae</taxon>
        <taxon>Fusarium</taxon>
        <taxon>Fusarium solani species complex</taxon>
    </lineage>
</organism>
<name>A0A430KXA7_9HYPO</name>
<dbReference type="AlphaFoldDB" id="A0A430KXA7"/>